<organism evidence="1 2">
    <name type="scientific">Panagrolaimus sp. PS1159</name>
    <dbReference type="NCBI Taxonomy" id="55785"/>
    <lineage>
        <taxon>Eukaryota</taxon>
        <taxon>Metazoa</taxon>
        <taxon>Ecdysozoa</taxon>
        <taxon>Nematoda</taxon>
        <taxon>Chromadorea</taxon>
        <taxon>Rhabditida</taxon>
        <taxon>Tylenchina</taxon>
        <taxon>Panagrolaimomorpha</taxon>
        <taxon>Panagrolaimoidea</taxon>
        <taxon>Panagrolaimidae</taxon>
        <taxon>Panagrolaimus</taxon>
    </lineage>
</organism>
<name>A0AC35FLW5_9BILA</name>
<dbReference type="WBParaSite" id="PS1159_v2.g18840.t1">
    <property type="protein sequence ID" value="PS1159_v2.g18840.t1"/>
    <property type="gene ID" value="PS1159_v2.g18840"/>
</dbReference>
<accession>A0AC35FLW5</accession>
<dbReference type="Proteomes" id="UP000887580">
    <property type="component" value="Unplaced"/>
</dbReference>
<evidence type="ECO:0000313" key="1">
    <source>
        <dbReference type="Proteomes" id="UP000887580"/>
    </source>
</evidence>
<sequence>MFSIMNIIVTSDTEILKKIYDIYIQPNIEYGSQMFNIPQKNIIDQLEKKSKHDGNGKLAKTHFSTRVSSLLNNFKIKLHDFKSTDDLKIRLSTLDLTQKKQMNVNISQVK</sequence>
<reference evidence="2" key="1">
    <citation type="submission" date="2022-11" db="UniProtKB">
        <authorList>
            <consortium name="WormBaseParasite"/>
        </authorList>
    </citation>
    <scope>IDENTIFICATION</scope>
</reference>
<evidence type="ECO:0000313" key="2">
    <source>
        <dbReference type="WBParaSite" id="PS1159_v2.g18840.t1"/>
    </source>
</evidence>
<protein>
    <submittedName>
        <fullName evidence="2">Uncharacterized protein</fullName>
    </submittedName>
</protein>
<proteinExistence type="predicted"/>